<comment type="caution">
    <text evidence="2">The sequence shown here is derived from an EMBL/GenBank/DDBJ whole genome shotgun (WGS) entry which is preliminary data.</text>
</comment>
<evidence type="ECO:0000313" key="2">
    <source>
        <dbReference type="EMBL" id="KAG6943331.1"/>
    </source>
</evidence>
<evidence type="ECO:0000256" key="1">
    <source>
        <dbReference type="SAM" id="MobiDB-lite"/>
    </source>
</evidence>
<sequence length="54" mass="6436">MQSEQEKCLHERGERGYLVEQRPPRAQQQLDSTELENLLGYWELSPLESSQVYR</sequence>
<reference evidence="2" key="1">
    <citation type="submission" date="2021-01" db="EMBL/GenBank/DDBJ databases">
        <title>Phytophthora aleatoria, a newly-described species from Pinus radiata is distinct from Phytophthora cactorum isolates based on comparative genomics.</title>
        <authorList>
            <person name="Mcdougal R."/>
            <person name="Panda P."/>
            <person name="Williams N."/>
            <person name="Studholme D.J."/>
        </authorList>
    </citation>
    <scope>NUCLEOTIDE SEQUENCE</scope>
    <source>
        <strain evidence="2">NZFS 4037</strain>
    </source>
</reference>
<keyword evidence="3" id="KW-1185">Reference proteome</keyword>
<feature type="compositionally biased region" description="Basic and acidic residues" evidence="1">
    <location>
        <begin position="1"/>
        <end position="17"/>
    </location>
</feature>
<dbReference type="EMBL" id="JAENGY010002754">
    <property type="protein sequence ID" value="KAG6943331.1"/>
    <property type="molecule type" value="Genomic_DNA"/>
</dbReference>
<organism evidence="2 3">
    <name type="scientific">Phytophthora aleatoria</name>
    <dbReference type="NCBI Taxonomy" id="2496075"/>
    <lineage>
        <taxon>Eukaryota</taxon>
        <taxon>Sar</taxon>
        <taxon>Stramenopiles</taxon>
        <taxon>Oomycota</taxon>
        <taxon>Peronosporomycetes</taxon>
        <taxon>Peronosporales</taxon>
        <taxon>Peronosporaceae</taxon>
        <taxon>Phytophthora</taxon>
    </lineage>
</organism>
<dbReference type="AlphaFoldDB" id="A0A8J5LYE3"/>
<protein>
    <submittedName>
        <fullName evidence="2">Uncharacterized protein</fullName>
    </submittedName>
</protein>
<accession>A0A8J5LYE3</accession>
<feature type="region of interest" description="Disordered" evidence="1">
    <location>
        <begin position="1"/>
        <end position="29"/>
    </location>
</feature>
<evidence type="ECO:0000313" key="3">
    <source>
        <dbReference type="Proteomes" id="UP000709295"/>
    </source>
</evidence>
<name>A0A8J5LYE3_9STRA</name>
<dbReference type="Proteomes" id="UP000709295">
    <property type="component" value="Unassembled WGS sequence"/>
</dbReference>
<proteinExistence type="predicted"/>
<gene>
    <name evidence="2" type="ORF">JG688_00017654</name>
</gene>